<accession>A0A5E8HBE4</accession>
<evidence type="ECO:0000313" key="2">
    <source>
        <dbReference type="Proteomes" id="UP000013996"/>
    </source>
</evidence>
<dbReference type="Proteomes" id="UP000013996">
    <property type="component" value="Unassembled WGS sequence"/>
</dbReference>
<name>A0A5E8HBE4_9LEPT</name>
<reference evidence="1 2" key="1">
    <citation type="submission" date="2013-04" db="EMBL/GenBank/DDBJ databases">
        <authorList>
            <person name="Harkins D.M."/>
            <person name="Durkin A.S."/>
            <person name="Brinkac L.M."/>
            <person name="Haft D.H."/>
            <person name="Selengut J.D."/>
            <person name="Sanka R."/>
            <person name="DePew J."/>
            <person name="Purushe J."/>
            <person name="Hartskeerl R.A."/>
            <person name="Ahmed A."/>
            <person name="van der Linden H."/>
            <person name="Goris M.G.A."/>
            <person name="Vinetz J.M."/>
            <person name="Sutton G.G."/>
            <person name="Nierman W.C."/>
            <person name="Fouts D.E."/>
        </authorList>
    </citation>
    <scope>NUCLEOTIDE SEQUENCE [LARGE SCALE GENOMIC DNA]</scope>
    <source>
        <strain evidence="1 2">Sao Paulo</strain>
    </source>
</reference>
<comment type="caution">
    <text evidence="1">The sequence shown here is derived from an EMBL/GenBank/DDBJ whole genome shotgun (WGS) entry which is preliminary data.</text>
</comment>
<evidence type="ECO:0000313" key="1">
    <source>
        <dbReference type="EMBL" id="EOQ88549.1"/>
    </source>
</evidence>
<protein>
    <submittedName>
        <fullName evidence="1">Uncharacterized protein</fullName>
    </submittedName>
</protein>
<dbReference type="EMBL" id="AOGX02000018">
    <property type="protein sequence ID" value="EOQ88549.1"/>
    <property type="molecule type" value="Genomic_DNA"/>
</dbReference>
<dbReference type="RefSeq" id="WP_015677818.1">
    <property type="nucleotide sequence ID" value="NZ_AOGX02000018.1"/>
</dbReference>
<dbReference type="OrthoDB" id="2082673at2"/>
<gene>
    <name evidence="1" type="ORF">LEP1GSC202_0341</name>
</gene>
<dbReference type="AlphaFoldDB" id="A0A5E8HBE4"/>
<organism evidence="1 2">
    <name type="scientific">Leptospira yanagawae serovar Saopaulo str. Sao Paulo = ATCC 700523</name>
    <dbReference type="NCBI Taxonomy" id="1249483"/>
    <lineage>
        <taxon>Bacteria</taxon>
        <taxon>Pseudomonadati</taxon>
        <taxon>Spirochaetota</taxon>
        <taxon>Spirochaetia</taxon>
        <taxon>Leptospirales</taxon>
        <taxon>Leptospiraceae</taxon>
        <taxon>Leptospira</taxon>
    </lineage>
</organism>
<proteinExistence type="predicted"/>
<sequence>MIEEIKKILINAKISNVYVGWAGSLNIGIGNILNPEEKNRFDILTDWYLNSESASWRIINKEVVLSGSYNQDKSDSEIFPSTLYSKILDVQINHLKDLTLFLENQTKIDFRNLNGIEKDHCLYNISNRNGIGFSLFINGDWVSWTDLDYLNKNEIVENNEKIQEIAKTFSLKIEKSDSTVKTNNCDNCIYFRAINGPYEFWDFGLCSSEESIYFGKAKFKKHSCNAFESY</sequence>